<organism evidence="2 3">
    <name type="scientific">Araneus ventricosus</name>
    <name type="common">Orbweaver spider</name>
    <name type="synonym">Epeira ventricosa</name>
    <dbReference type="NCBI Taxonomy" id="182803"/>
    <lineage>
        <taxon>Eukaryota</taxon>
        <taxon>Metazoa</taxon>
        <taxon>Ecdysozoa</taxon>
        <taxon>Arthropoda</taxon>
        <taxon>Chelicerata</taxon>
        <taxon>Arachnida</taxon>
        <taxon>Araneae</taxon>
        <taxon>Araneomorphae</taxon>
        <taxon>Entelegynae</taxon>
        <taxon>Araneoidea</taxon>
        <taxon>Araneidae</taxon>
        <taxon>Araneus</taxon>
    </lineage>
</organism>
<proteinExistence type="predicted"/>
<gene>
    <name evidence="2" type="ORF">AVEN_28560_1</name>
</gene>
<evidence type="ECO:0000256" key="1">
    <source>
        <dbReference type="SAM" id="MobiDB-lite"/>
    </source>
</evidence>
<dbReference type="Proteomes" id="UP000499080">
    <property type="component" value="Unassembled WGS sequence"/>
</dbReference>
<comment type="caution">
    <text evidence="2">The sequence shown here is derived from an EMBL/GenBank/DDBJ whole genome shotgun (WGS) entry which is preliminary data.</text>
</comment>
<name>A0A4Y2L714_ARAVE</name>
<evidence type="ECO:0000313" key="3">
    <source>
        <dbReference type="Proteomes" id="UP000499080"/>
    </source>
</evidence>
<accession>A0A4Y2L714</accession>
<feature type="compositionally biased region" description="Acidic residues" evidence="1">
    <location>
        <begin position="14"/>
        <end position="23"/>
    </location>
</feature>
<dbReference type="AlphaFoldDB" id="A0A4Y2L714"/>
<evidence type="ECO:0000313" key="2">
    <source>
        <dbReference type="EMBL" id="GBN10418.1"/>
    </source>
</evidence>
<reference evidence="2 3" key="1">
    <citation type="journal article" date="2019" name="Sci. Rep.">
        <title>Orb-weaving spider Araneus ventricosus genome elucidates the spidroin gene catalogue.</title>
        <authorList>
            <person name="Kono N."/>
            <person name="Nakamura H."/>
            <person name="Ohtoshi R."/>
            <person name="Moran D.A.P."/>
            <person name="Shinohara A."/>
            <person name="Yoshida Y."/>
            <person name="Fujiwara M."/>
            <person name="Mori M."/>
            <person name="Tomita M."/>
            <person name="Arakawa K."/>
        </authorList>
    </citation>
    <scope>NUCLEOTIDE SEQUENCE [LARGE SCALE GENOMIC DNA]</scope>
</reference>
<feature type="region of interest" description="Disordered" evidence="1">
    <location>
        <begin position="1"/>
        <end position="29"/>
    </location>
</feature>
<dbReference type="EMBL" id="BGPR01005463">
    <property type="protein sequence ID" value="GBN10418.1"/>
    <property type="molecule type" value="Genomic_DNA"/>
</dbReference>
<keyword evidence="3" id="KW-1185">Reference proteome</keyword>
<sequence>MASVRLEQPYPTNEGEEIDDDEGSVLNQNPTTSRLEAETMLQSASTGLKCERRQMQHRSYFCAEHRRAESSSLKDSNTLALDKCRLLDVALTTSKALQFASFTSMISTDITCS</sequence>
<protein>
    <submittedName>
        <fullName evidence="2">Uncharacterized protein</fullName>
    </submittedName>
</protein>